<evidence type="ECO:0000259" key="1">
    <source>
        <dbReference type="SMART" id="SM00852"/>
    </source>
</evidence>
<keyword evidence="3" id="KW-1185">Reference proteome</keyword>
<evidence type="ECO:0000313" key="2">
    <source>
        <dbReference type="EMBL" id="QUD89714.1"/>
    </source>
</evidence>
<dbReference type="AlphaFoldDB" id="A0A975IWL5"/>
<dbReference type="InterPro" id="IPR001453">
    <property type="entry name" value="MoaB/Mog_dom"/>
</dbReference>
<dbReference type="Proteomes" id="UP000676409">
    <property type="component" value="Chromosome"/>
</dbReference>
<organism evidence="2 3">
    <name type="scientific">Phenylobacterium montanum</name>
    <dbReference type="NCBI Taxonomy" id="2823693"/>
    <lineage>
        <taxon>Bacteria</taxon>
        <taxon>Pseudomonadati</taxon>
        <taxon>Pseudomonadota</taxon>
        <taxon>Alphaproteobacteria</taxon>
        <taxon>Caulobacterales</taxon>
        <taxon>Caulobacteraceae</taxon>
        <taxon>Phenylobacterium</taxon>
    </lineage>
</organism>
<dbReference type="EMBL" id="CP073078">
    <property type="protein sequence ID" value="QUD89714.1"/>
    <property type="molecule type" value="Genomic_DNA"/>
</dbReference>
<dbReference type="InterPro" id="IPR050101">
    <property type="entry name" value="CinA"/>
</dbReference>
<name>A0A975IWL5_9CAUL</name>
<sequence>MNATTERVTAAVLIIGDEILSGRTQDTNLNAIAKFLGTHGVDLAEARVVADVHEEIVDALNALRARYDYVLTTGGIGPTHDDITADAVAAAFSVPLSEHPEIIAMMQARWQGVELTPARRRMARVPEGGELVKNPVGGPPGFTIGNVFVMAGVPQVMRGMLEDVGWRLKGGAVVLSRTVRVEGFGEGVIAEPLEQVARAHPAMALGSYPFFTPEGYGANLVLRGRDAGEIEAAIQELVEALTAAGITGAIIDPEPKAAVANSA</sequence>
<dbReference type="CDD" id="cd00885">
    <property type="entry name" value="cinA"/>
    <property type="match status" value="1"/>
</dbReference>
<dbReference type="SUPFAM" id="SSF53218">
    <property type="entry name" value="Molybdenum cofactor biosynthesis proteins"/>
    <property type="match status" value="1"/>
</dbReference>
<evidence type="ECO:0000313" key="3">
    <source>
        <dbReference type="Proteomes" id="UP000676409"/>
    </source>
</evidence>
<dbReference type="Pfam" id="PF24102">
    <property type="entry name" value="FLAD1_M"/>
    <property type="match status" value="1"/>
</dbReference>
<reference evidence="2" key="1">
    <citation type="submission" date="2021-04" db="EMBL/GenBank/DDBJ databases">
        <title>The complete genome sequence of Caulobacter sp. S6.</title>
        <authorList>
            <person name="Tang Y."/>
            <person name="Ouyang W."/>
            <person name="Liu Q."/>
            <person name="Huang B."/>
            <person name="Guo Z."/>
            <person name="Lei P."/>
        </authorList>
    </citation>
    <scope>NUCLEOTIDE SEQUENCE</scope>
    <source>
        <strain evidence="2">S6</strain>
    </source>
</reference>
<dbReference type="Gene3D" id="3.40.980.10">
    <property type="entry name" value="MoaB/Mog-like domain"/>
    <property type="match status" value="1"/>
</dbReference>
<dbReference type="InterPro" id="IPR056596">
    <property type="entry name" value="FLAD1_M"/>
</dbReference>
<dbReference type="SMART" id="SM00852">
    <property type="entry name" value="MoCF_biosynth"/>
    <property type="match status" value="1"/>
</dbReference>
<dbReference type="RefSeq" id="WP_211939766.1">
    <property type="nucleotide sequence ID" value="NZ_CP073078.1"/>
</dbReference>
<dbReference type="KEGG" id="caul:KCG34_07540"/>
<protein>
    <submittedName>
        <fullName evidence="2">Competence/damage-inducible protein A</fullName>
    </submittedName>
</protein>
<gene>
    <name evidence="2" type="ORF">KCG34_07540</name>
</gene>
<proteinExistence type="predicted"/>
<accession>A0A975IWL5</accession>
<dbReference type="InterPro" id="IPR036425">
    <property type="entry name" value="MoaB/Mog-like_dom_sf"/>
</dbReference>
<dbReference type="PANTHER" id="PTHR13939">
    <property type="entry name" value="NICOTINAMIDE-NUCLEOTIDE AMIDOHYDROLASE PNCC"/>
    <property type="match status" value="1"/>
</dbReference>
<dbReference type="PANTHER" id="PTHR13939:SF0">
    <property type="entry name" value="NMN AMIDOHYDROLASE-LIKE PROTEIN YFAY"/>
    <property type="match status" value="1"/>
</dbReference>
<feature type="domain" description="MoaB/Mog" evidence="1">
    <location>
        <begin position="11"/>
        <end position="171"/>
    </location>
</feature>
<dbReference type="Pfam" id="PF00994">
    <property type="entry name" value="MoCF_biosynth"/>
    <property type="match status" value="1"/>
</dbReference>